<proteinExistence type="predicted"/>
<organism evidence="2 3">
    <name type="scientific">Cytospora leucostoma</name>
    <dbReference type="NCBI Taxonomy" id="1230097"/>
    <lineage>
        <taxon>Eukaryota</taxon>
        <taxon>Fungi</taxon>
        <taxon>Dikarya</taxon>
        <taxon>Ascomycota</taxon>
        <taxon>Pezizomycotina</taxon>
        <taxon>Sordariomycetes</taxon>
        <taxon>Sordariomycetidae</taxon>
        <taxon>Diaporthales</taxon>
        <taxon>Cytosporaceae</taxon>
        <taxon>Cytospora</taxon>
    </lineage>
</organism>
<evidence type="ECO:0000256" key="1">
    <source>
        <dbReference type="SAM" id="MobiDB-lite"/>
    </source>
</evidence>
<accession>A0A423VIH0</accession>
<reference evidence="2 3" key="1">
    <citation type="submission" date="2015-09" db="EMBL/GenBank/DDBJ databases">
        <title>Host preference determinants of Valsa canker pathogens revealed by comparative genomics.</title>
        <authorList>
            <person name="Yin Z."/>
            <person name="Huang L."/>
        </authorList>
    </citation>
    <scope>NUCLEOTIDE SEQUENCE [LARGE SCALE GENOMIC DNA]</scope>
    <source>
        <strain evidence="2 3">SXYLt</strain>
    </source>
</reference>
<evidence type="ECO:0000313" key="3">
    <source>
        <dbReference type="Proteomes" id="UP000285146"/>
    </source>
</evidence>
<evidence type="ECO:0000313" key="2">
    <source>
        <dbReference type="EMBL" id="ROV90798.1"/>
    </source>
</evidence>
<sequence>MAPPAITEQSTATHRLHCFTPSFTSSSTSRIIDVKRRLRALYDQPQLSSMKTTSRTSAKYSLHESNQLGRTVPELRQTMKRAGLNGKSHPRYRRRGRRSRHDYHVRSPQLSCVEVEEAVETRSSMMKMDWKEEEEESVRPCYWSLVEKLNRELRITGE</sequence>
<name>A0A423VIH0_9PEZI</name>
<gene>
    <name evidence="2" type="ORF">VPNG_09836</name>
</gene>
<comment type="caution">
    <text evidence="2">The sequence shown here is derived from an EMBL/GenBank/DDBJ whole genome shotgun (WGS) entry which is preliminary data.</text>
</comment>
<dbReference type="Proteomes" id="UP000285146">
    <property type="component" value="Unassembled WGS sequence"/>
</dbReference>
<feature type="region of interest" description="Disordered" evidence="1">
    <location>
        <begin position="48"/>
        <end position="74"/>
    </location>
</feature>
<keyword evidence="3" id="KW-1185">Reference proteome</keyword>
<dbReference type="OrthoDB" id="5244007at2759"/>
<dbReference type="EMBL" id="LKEB01000095">
    <property type="protein sequence ID" value="ROV90798.1"/>
    <property type="molecule type" value="Genomic_DNA"/>
</dbReference>
<dbReference type="InParanoid" id="A0A423VIH0"/>
<dbReference type="AlphaFoldDB" id="A0A423VIH0"/>
<feature type="compositionally biased region" description="Polar residues" evidence="1">
    <location>
        <begin position="48"/>
        <end position="69"/>
    </location>
</feature>
<protein>
    <submittedName>
        <fullName evidence="2">Uncharacterized protein</fullName>
    </submittedName>
</protein>